<dbReference type="Gene3D" id="2.40.30.100">
    <property type="entry name" value="AF2212/PG0164-like"/>
    <property type="match status" value="1"/>
</dbReference>
<dbReference type="AlphaFoldDB" id="A0A2H0N5I3"/>
<evidence type="ECO:0000313" key="2">
    <source>
        <dbReference type="Proteomes" id="UP000229600"/>
    </source>
</evidence>
<dbReference type="Pfam" id="PF13376">
    <property type="entry name" value="OmdA"/>
    <property type="match status" value="1"/>
</dbReference>
<dbReference type="SUPFAM" id="SSF141694">
    <property type="entry name" value="AF2212/PG0164-like"/>
    <property type="match status" value="1"/>
</dbReference>
<dbReference type="Pfam" id="PF08922">
    <property type="entry name" value="DUF1905"/>
    <property type="match status" value="1"/>
</dbReference>
<evidence type="ECO:0000313" key="1">
    <source>
        <dbReference type="EMBL" id="PIR04170.1"/>
    </source>
</evidence>
<dbReference type="Proteomes" id="UP000229600">
    <property type="component" value="Unassembled WGS sequence"/>
</dbReference>
<proteinExistence type="predicted"/>
<accession>A0A2H0N5I3</accession>
<name>A0A2H0N5I3_9BACT</name>
<dbReference type="InterPro" id="IPR015018">
    <property type="entry name" value="DUF1905"/>
</dbReference>
<gene>
    <name evidence="1" type="ORF">COV59_03220</name>
</gene>
<evidence type="ECO:0008006" key="3">
    <source>
        <dbReference type="Google" id="ProtNLM"/>
    </source>
</evidence>
<reference evidence="1 2" key="1">
    <citation type="submission" date="2017-09" db="EMBL/GenBank/DDBJ databases">
        <title>Depth-based differentiation of microbial function through sediment-hosted aquifers and enrichment of novel symbionts in the deep terrestrial subsurface.</title>
        <authorList>
            <person name="Probst A.J."/>
            <person name="Ladd B."/>
            <person name="Jarett J.K."/>
            <person name="Geller-Mcgrath D.E."/>
            <person name="Sieber C.M."/>
            <person name="Emerson J.B."/>
            <person name="Anantharaman K."/>
            <person name="Thomas B.C."/>
            <person name="Malmstrom R."/>
            <person name="Stieglmeier M."/>
            <person name="Klingl A."/>
            <person name="Woyke T."/>
            <person name="Ryan C.M."/>
            <person name="Banfield J.F."/>
        </authorList>
    </citation>
    <scope>NUCLEOTIDE SEQUENCE [LARGE SCALE GENOMIC DNA]</scope>
    <source>
        <strain evidence="1">CG11_big_fil_rev_8_21_14_0_20_39_34</strain>
    </source>
</reference>
<dbReference type="InterPro" id="IPR037079">
    <property type="entry name" value="AF2212/PG0164-like_sf"/>
</dbReference>
<sequence length="208" mass="23572">MFTFTVYQTLEFPAIIGILKGKCIQLFAMSTIRFTTKLLTIGSTTLVHLPLSASKKLPSRGMVMVDGNINGFDFQAPLEPDGKESHWFEVEKALLNGTGIKPGDTLTLTITPSKNWPDPKIPKDFQEVLFANTEAKKTWMDTTPLARWDWIRWIRSTKQPETRKRRIEVACSKLESGKKRPCCFNRNLCTQPSVSHNGILLENTESKK</sequence>
<comment type="caution">
    <text evidence="1">The sequence shown here is derived from an EMBL/GenBank/DDBJ whole genome shotgun (WGS) entry which is preliminary data.</text>
</comment>
<organism evidence="1 2">
    <name type="scientific">Candidatus Magasanikbacteria bacterium CG11_big_fil_rev_8_21_14_0_20_39_34</name>
    <dbReference type="NCBI Taxonomy" id="1974653"/>
    <lineage>
        <taxon>Bacteria</taxon>
        <taxon>Candidatus Magasanikiibacteriota</taxon>
    </lineage>
</organism>
<dbReference type="EMBL" id="PCWN01000007">
    <property type="protein sequence ID" value="PIR04170.1"/>
    <property type="molecule type" value="Genomic_DNA"/>
</dbReference>
<protein>
    <recommendedName>
        <fullName evidence="3">DUF1905 domain-containing protein</fullName>
    </recommendedName>
</protein>